<dbReference type="Gene3D" id="3.30.420.180">
    <property type="entry name" value="CobE/GbiG C-terminal domain"/>
    <property type="match status" value="1"/>
</dbReference>
<dbReference type="AlphaFoldDB" id="C8S2S6"/>
<name>C8S2S6_9RHOB</name>
<reference evidence="2 3" key="1">
    <citation type="submission" date="2009-08" db="EMBL/GenBank/DDBJ databases">
        <title>The draft genome of Rhodobacter sp. SW2.</title>
        <authorList>
            <consortium name="US DOE Joint Genome Institute (JGI-PGF)"/>
            <person name="Lucas S."/>
            <person name="Copeland A."/>
            <person name="Lapidus A."/>
            <person name="Glavina del Rio T."/>
            <person name="Tice H."/>
            <person name="Bruce D."/>
            <person name="Goodwin L."/>
            <person name="Pitluck S."/>
            <person name="Larimer F."/>
            <person name="Land M.L."/>
            <person name="Hauser L."/>
            <person name="Emerson D."/>
        </authorList>
    </citation>
    <scope>NUCLEOTIDE SEQUENCE [LARGE SCALE GENOMIC DNA]</scope>
    <source>
        <strain evidence="2 3">SW2</strain>
    </source>
</reference>
<protein>
    <submittedName>
        <fullName evidence="2">Cobalamin biosynthesis domain-containing protein</fullName>
    </submittedName>
</protein>
<organism evidence="2 3">
    <name type="scientific">Rhodobacter ferrooxidans</name>
    <dbReference type="NCBI Taxonomy" id="371731"/>
    <lineage>
        <taxon>Bacteria</taxon>
        <taxon>Pseudomonadati</taxon>
        <taxon>Pseudomonadota</taxon>
        <taxon>Alphaproteobacteria</taxon>
        <taxon>Rhodobacterales</taxon>
        <taxon>Rhodobacter group</taxon>
        <taxon>Rhodobacter</taxon>
    </lineage>
</organism>
<dbReference type="GO" id="GO:0009236">
    <property type="term" value="P:cobalamin biosynthetic process"/>
    <property type="evidence" value="ECO:0007669"/>
    <property type="project" value="InterPro"/>
</dbReference>
<proteinExistence type="predicted"/>
<dbReference type="InterPro" id="IPR002750">
    <property type="entry name" value="CobE/GbiG_C"/>
</dbReference>
<dbReference type="Pfam" id="PF01890">
    <property type="entry name" value="CbiG_C"/>
    <property type="match status" value="1"/>
</dbReference>
<dbReference type="InterPro" id="IPR036518">
    <property type="entry name" value="CobE/GbiG_C_sf"/>
</dbReference>
<dbReference type="Proteomes" id="UP000010121">
    <property type="component" value="Unassembled WGS sequence"/>
</dbReference>
<evidence type="ECO:0000313" key="2">
    <source>
        <dbReference type="EMBL" id="EEW24752.1"/>
    </source>
</evidence>
<evidence type="ECO:0000259" key="1">
    <source>
        <dbReference type="Pfam" id="PF01890"/>
    </source>
</evidence>
<gene>
    <name evidence="2" type="ORF">Rsw2DRAFT_2354</name>
</gene>
<evidence type="ECO:0000313" key="3">
    <source>
        <dbReference type="Proteomes" id="UP000010121"/>
    </source>
</evidence>
<dbReference type="EMBL" id="ACYY01000015">
    <property type="protein sequence ID" value="EEW24752.1"/>
    <property type="molecule type" value="Genomic_DNA"/>
</dbReference>
<comment type="caution">
    <text evidence="2">The sequence shown here is derived from an EMBL/GenBank/DDBJ whole genome shotgun (WGS) entry which is preliminary data.</text>
</comment>
<keyword evidence="3" id="KW-1185">Reference proteome</keyword>
<accession>C8S2S6</accession>
<sequence length="79" mass="7998">MPLRALAVELGLPLRAVALGDLDQPVLTRVPRQPARYGAGSVAEASALAAAGKGARLIGPRAVSGDRQATAAIAERNGE</sequence>
<dbReference type="SUPFAM" id="SSF159664">
    <property type="entry name" value="CobE/GbiG C-terminal domain-like"/>
    <property type="match status" value="1"/>
</dbReference>
<dbReference type="STRING" id="371731.Rsw2DRAFT_2354"/>
<feature type="domain" description="CobE/GbiG C-terminal" evidence="1">
    <location>
        <begin position="3"/>
        <end position="74"/>
    </location>
</feature>